<dbReference type="EMBL" id="DRBS01000119">
    <property type="protein sequence ID" value="HDD43831.1"/>
    <property type="molecule type" value="Genomic_DNA"/>
</dbReference>
<organism evidence="1">
    <name type="scientific">Desulfofervidus auxilii</name>
    <dbReference type="NCBI Taxonomy" id="1621989"/>
    <lineage>
        <taxon>Bacteria</taxon>
        <taxon>Pseudomonadati</taxon>
        <taxon>Thermodesulfobacteriota</taxon>
        <taxon>Candidatus Desulfofervidia</taxon>
        <taxon>Candidatus Desulfofervidales</taxon>
        <taxon>Candidatus Desulfofervidaceae</taxon>
        <taxon>Candidatus Desulfofervidus</taxon>
    </lineage>
</organism>
<proteinExistence type="predicted"/>
<sequence length="138" mass="16523">MNKYKQMLIDFMEEKLKQLRTCDIYKKLENQEITYFNEQDKKAILEWSEKDALHIWNALEYWILKEKSDGLGASVCPFCIKYLGNCQYCGYAQSHGICHLDTSNYKKIVRAIGLKKIFNLFSNEWYKQIIEKIKNKYI</sequence>
<comment type="caution">
    <text evidence="1">The sequence shown here is derived from an EMBL/GenBank/DDBJ whole genome shotgun (WGS) entry which is preliminary data.</text>
</comment>
<protein>
    <submittedName>
        <fullName evidence="1">Uncharacterized protein</fullName>
    </submittedName>
</protein>
<dbReference type="Proteomes" id="UP000886289">
    <property type="component" value="Unassembled WGS sequence"/>
</dbReference>
<name>A0A7C0Y8R1_DESA2</name>
<accession>A0A7C0Y8R1</accession>
<dbReference type="AlphaFoldDB" id="A0A7C0Y8R1"/>
<evidence type="ECO:0000313" key="1">
    <source>
        <dbReference type="EMBL" id="HDD43831.1"/>
    </source>
</evidence>
<reference evidence="1" key="1">
    <citation type="journal article" date="2020" name="mSystems">
        <title>Genome- and Community-Level Interaction Insights into Carbon Utilization and Element Cycling Functions of Hydrothermarchaeota in Hydrothermal Sediment.</title>
        <authorList>
            <person name="Zhou Z."/>
            <person name="Liu Y."/>
            <person name="Xu W."/>
            <person name="Pan J."/>
            <person name="Luo Z.H."/>
            <person name="Li M."/>
        </authorList>
    </citation>
    <scope>NUCLEOTIDE SEQUENCE [LARGE SCALE GENOMIC DNA]</scope>
    <source>
        <strain evidence="1">HyVt-233</strain>
    </source>
</reference>
<gene>
    <name evidence="1" type="ORF">ENG63_03085</name>
</gene>